<dbReference type="InterPro" id="IPR036081">
    <property type="entry name" value="Translin_sf"/>
</dbReference>
<comment type="subcellular location">
    <subcellularLocation>
        <location evidence="2">Cytoplasm</location>
    </subcellularLocation>
    <subcellularLocation>
        <location evidence="1">Nucleus</location>
    </subcellularLocation>
</comment>
<dbReference type="CDD" id="cd14820">
    <property type="entry name" value="TRAX"/>
    <property type="match status" value="1"/>
</dbReference>
<gene>
    <name evidence="6" type="ORF">SISSUDRAFT_983785</name>
</gene>
<dbReference type="Pfam" id="PF01997">
    <property type="entry name" value="Translin"/>
    <property type="match status" value="1"/>
</dbReference>
<evidence type="ECO:0000313" key="7">
    <source>
        <dbReference type="Proteomes" id="UP000076798"/>
    </source>
</evidence>
<evidence type="ECO:0000313" key="6">
    <source>
        <dbReference type="EMBL" id="KZT40112.1"/>
    </source>
</evidence>
<dbReference type="PANTHER" id="PTHR10741">
    <property type="entry name" value="TRANSLIN AND TRANSLIN ASSOCIATED PROTEIN X"/>
    <property type="match status" value="1"/>
</dbReference>
<evidence type="ECO:0000256" key="3">
    <source>
        <dbReference type="ARBA" id="ARBA00005902"/>
    </source>
</evidence>
<dbReference type="Gene3D" id="1.20.58.190">
    <property type="entry name" value="Translin, domain 1"/>
    <property type="match status" value="1"/>
</dbReference>
<reference evidence="6 7" key="1">
    <citation type="journal article" date="2016" name="Mol. Biol. Evol.">
        <title>Comparative Genomics of Early-Diverging Mushroom-Forming Fungi Provides Insights into the Origins of Lignocellulose Decay Capabilities.</title>
        <authorList>
            <person name="Nagy L.G."/>
            <person name="Riley R."/>
            <person name="Tritt A."/>
            <person name="Adam C."/>
            <person name="Daum C."/>
            <person name="Floudas D."/>
            <person name="Sun H."/>
            <person name="Yadav J.S."/>
            <person name="Pangilinan J."/>
            <person name="Larsson K.H."/>
            <person name="Matsuura K."/>
            <person name="Barry K."/>
            <person name="Labutti K."/>
            <person name="Kuo R."/>
            <person name="Ohm R.A."/>
            <person name="Bhattacharya S.S."/>
            <person name="Shirouzu T."/>
            <person name="Yoshinaga Y."/>
            <person name="Martin F.M."/>
            <person name="Grigoriev I.V."/>
            <person name="Hibbett D.S."/>
        </authorList>
    </citation>
    <scope>NUCLEOTIDE SEQUENCE [LARGE SCALE GENOMIC DNA]</scope>
    <source>
        <strain evidence="6 7">HHB10207 ss-3</strain>
    </source>
</reference>
<name>A0A166EZD7_9AGAM</name>
<dbReference type="Proteomes" id="UP000076798">
    <property type="component" value="Unassembled WGS sequence"/>
</dbReference>
<dbReference type="Gene3D" id="1.20.58.200">
    <property type="entry name" value="Translin, domain 2"/>
    <property type="match status" value="1"/>
</dbReference>
<proteinExistence type="inferred from homology"/>
<dbReference type="GO" id="GO:0005634">
    <property type="term" value="C:nucleus"/>
    <property type="evidence" value="ECO:0007669"/>
    <property type="project" value="UniProtKB-SubCell"/>
</dbReference>
<dbReference type="AlphaFoldDB" id="A0A166EZD7"/>
<evidence type="ECO:0000256" key="4">
    <source>
        <dbReference type="ARBA" id="ARBA00022490"/>
    </source>
</evidence>
<evidence type="ECO:0000256" key="2">
    <source>
        <dbReference type="ARBA" id="ARBA00004496"/>
    </source>
</evidence>
<keyword evidence="5" id="KW-0539">Nucleus</keyword>
<evidence type="ECO:0000256" key="5">
    <source>
        <dbReference type="ARBA" id="ARBA00023242"/>
    </source>
</evidence>
<evidence type="ECO:0000256" key="1">
    <source>
        <dbReference type="ARBA" id="ARBA00004123"/>
    </source>
</evidence>
<comment type="similarity">
    <text evidence="3">Belongs to the translin family.</text>
</comment>
<accession>A0A166EZD7</accession>
<dbReference type="GO" id="GO:0005737">
    <property type="term" value="C:cytoplasm"/>
    <property type="evidence" value="ECO:0007669"/>
    <property type="project" value="UniProtKB-SubCell"/>
</dbReference>
<dbReference type="GO" id="GO:0043565">
    <property type="term" value="F:sequence-specific DNA binding"/>
    <property type="evidence" value="ECO:0007669"/>
    <property type="project" value="InterPro"/>
</dbReference>
<dbReference type="InterPro" id="IPR002848">
    <property type="entry name" value="Translin_fam"/>
</dbReference>
<dbReference type="OrthoDB" id="31005at2759"/>
<dbReference type="STRING" id="1314776.A0A166EZD7"/>
<organism evidence="6 7">
    <name type="scientific">Sistotremastrum suecicum HHB10207 ss-3</name>
    <dbReference type="NCBI Taxonomy" id="1314776"/>
    <lineage>
        <taxon>Eukaryota</taxon>
        <taxon>Fungi</taxon>
        <taxon>Dikarya</taxon>
        <taxon>Basidiomycota</taxon>
        <taxon>Agaricomycotina</taxon>
        <taxon>Agaricomycetes</taxon>
        <taxon>Sistotremastrales</taxon>
        <taxon>Sistotremastraceae</taxon>
        <taxon>Sistotremastrum</taxon>
    </lineage>
</organism>
<keyword evidence="7" id="KW-1185">Reference proteome</keyword>
<keyword evidence="4" id="KW-0963">Cytoplasm</keyword>
<dbReference type="InterPro" id="IPR016068">
    <property type="entry name" value="Translin_N"/>
</dbReference>
<dbReference type="InterPro" id="IPR016069">
    <property type="entry name" value="Translin_C"/>
</dbReference>
<protein>
    <submittedName>
        <fullName evidence="6">Translin</fullName>
    </submittedName>
</protein>
<dbReference type="SUPFAM" id="SSF74784">
    <property type="entry name" value="Translin"/>
    <property type="match status" value="1"/>
</dbReference>
<dbReference type="EMBL" id="KV428037">
    <property type="protein sequence ID" value="KZT40112.1"/>
    <property type="molecule type" value="Genomic_DNA"/>
</dbReference>
<sequence>MSSLVQSESLKIRGLFTDFQVELDEHHNRRERLIKHSRDATSISKKVIFLIHRVASEKDQNTGAAVAHAAKQGLEKLSEVKTIFSKMQGDLSEQNFWRYQKNVSPSVQEYIEALSYAHYMASGRLVSHSEVQMSLCSAEGLPYFPLDYQSYLLGVSDLSGELMRLAIVSIAQREHRKQAHDICRFVRSCHADFERWSDVVPELDKKQDITNQNLIKIEGAAYALSIRSSESGTGLLVSPPDTSSAIC</sequence>